<dbReference type="Gramene" id="AET2Gv21162700.1">
    <property type="protein sequence ID" value="AET2Gv21162700.1"/>
    <property type="gene ID" value="AET2Gv21162700"/>
</dbReference>
<sequence>MRGLIWNCRGVGKKGMATCLSDMISDHSLDFLGLQETMKKKFTPKCLRRIDPFDIFQWNWVPSIGKSGGILCGVRRDTLDIIS</sequence>
<reference evidence="2" key="1">
    <citation type="journal article" date="2014" name="Science">
        <title>Ancient hybridizations among the ancestral genomes of bread wheat.</title>
        <authorList>
            <consortium name="International Wheat Genome Sequencing Consortium,"/>
            <person name="Marcussen T."/>
            <person name="Sandve S.R."/>
            <person name="Heier L."/>
            <person name="Spannagl M."/>
            <person name="Pfeifer M."/>
            <person name="Jakobsen K.S."/>
            <person name="Wulff B.B."/>
            <person name="Steuernagel B."/>
            <person name="Mayer K.F."/>
            <person name="Olsen O.A."/>
        </authorList>
    </citation>
    <scope>NUCLEOTIDE SEQUENCE [LARGE SCALE GENOMIC DNA]</scope>
    <source>
        <strain evidence="2">cv. AL8/78</strain>
    </source>
</reference>
<dbReference type="Proteomes" id="UP000015105">
    <property type="component" value="Chromosome 2D"/>
</dbReference>
<dbReference type="InterPro" id="IPR036691">
    <property type="entry name" value="Endo/exonu/phosph_ase_sf"/>
</dbReference>
<keyword evidence="2" id="KW-1185">Reference proteome</keyword>
<evidence type="ECO:0000313" key="1">
    <source>
        <dbReference type="EnsemblPlants" id="AET2Gv21162700.1"/>
    </source>
</evidence>
<dbReference type="EnsemblPlants" id="AET2Gv21162700.1">
    <property type="protein sequence ID" value="AET2Gv21162700.1"/>
    <property type="gene ID" value="AET2Gv21162700"/>
</dbReference>
<dbReference type="AlphaFoldDB" id="A0A453DA04"/>
<protein>
    <recommendedName>
        <fullName evidence="3">Endonuclease/exonuclease/phosphatase domain-containing protein</fullName>
    </recommendedName>
</protein>
<reference evidence="1" key="4">
    <citation type="submission" date="2019-03" db="UniProtKB">
        <authorList>
            <consortium name="EnsemblPlants"/>
        </authorList>
    </citation>
    <scope>IDENTIFICATION</scope>
</reference>
<reference evidence="2" key="2">
    <citation type="journal article" date="2017" name="Nat. Plants">
        <title>The Aegilops tauschii genome reveals multiple impacts of transposons.</title>
        <authorList>
            <person name="Zhao G."/>
            <person name="Zou C."/>
            <person name="Li K."/>
            <person name="Wang K."/>
            <person name="Li T."/>
            <person name="Gao L."/>
            <person name="Zhang X."/>
            <person name="Wang H."/>
            <person name="Yang Z."/>
            <person name="Liu X."/>
            <person name="Jiang W."/>
            <person name="Mao L."/>
            <person name="Kong X."/>
            <person name="Jiao Y."/>
            <person name="Jia J."/>
        </authorList>
    </citation>
    <scope>NUCLEOTIDE SEQUENCE [LARGE SCALE GENOMIC DNA]</scope>
    <source>
        <strain evidence="2">cv. AL8/78</strain>
    </source>
</reference>
<organism evidence="1 2">
    <name type="scientific">Aegilops tauschii subsp. strangulata</name>
    <name type="common">Goatgrass</name>
    <dbReference type="NCBI Taxonomy" id="200361"/>
    <lineage>
        <taxon>Eukaryota</taxon>
        <taxon>Viridiplantae</taxon>
        <taxon>Streptophyta</taxon>
        <taxon>Embryophyta</taxon>
        <taxon>Tracheophyta</taxon>
        <taxon>Spermatophyta</taxon>
        <taxon>Magnoliopsida</taxon>
        <taxon>Liliopsida</taxon>
        <taxon>Poales</taxon>
        <taxon>Poaceae</taxon>
        <taxon>BOP clade</taxon>
        <taxon>Pooideae</taxon>
        <taxon>Triticodae</taxon>
        <taxon>Triticeae</taxon>
        <taxon>Triticinae</taxon>
        <taxon>Aegilops</taxon>
    </lineage>
</organism>
<reference evidence="1" key="3">
    <citation type="journal article" date="2017" name="Nature">
        <title>Genome sequence of the progenitor of the wheat D genome Aegilops tauschii.</title>
        <authorList>
            <person name="Luo M.C."/>
            <person name="Gu Y.Q."/>
            <person name="Puiu D."/>
            <person name="Wang H."/>
            <person name="Twardziok S.O."/>
            <person name="Deal K.R."/>
            <person name="Huo N."/>
            <person name="Zhu T."/>
            <person name="Wang L."/>
            <person name="Wang Y."/>
            <person name="McGuire P.E."/>
            <person name="Liu S."/>
            <person name="Long H."/>
            <person name="Ramasamy R.K."/>
            <person name="Rodriguez J.C."/>
            <person name="Van S.L."/>
            <person name="Yuan L."/>
            <person name="Wang Z."/>
            <person name="Xia Z."/>
            <person name="Xiao L."/>
            <person name="Anderson O.D."/>
            <person name="Ouyang S."/>
            <person name="Liang Y."/>
            <person name="Zimin A.V."/>
            <person name="Pertea G."/>
            <person name="Qi P."/>
            <person name="Bennetzen J.L."/>
            <person name="Dai X."/>
            <person name="Dawson M.W."/>
            <person name="Muller H.G."/>
            <person name="Kugler K."/>
            <person name="Rivarola-Duarte L."/>
            <person name="Spannagl M."/>
            <person name="Mayer K.F.X."/>
            <person name="Lu F.H."/>
            <person name="Bevan M.W."/>
            <person name="Leroy P."/>
            <person name="Li P."/>
            <person name="You F.M."/>
            <person name="Sun Q."/>
            <person name="Liu Z."/>
            <person name="Lyons E."/>
            <person name="Wicker T."/>
            <person name="Salzberg S.L."/>
            <person name="Devos K.M."/>
            <person name="Dvorak J."/>
        </authorList>
    </citation>
    <scope>NUCLEOTIDE SEQUENCE [LARGE SCALE GENOMIC DNA]</scope>
    <source>
        <strain evidence="1">cv. AL8/78</strain>
    </source>
</reference>
<name>A0A453DA04_AEGTS</name>
<accession>A0A453DA04</accession>
<dbReference type="SUPFAM" id="SSF56219">
    <property type="entry name" value="DNase I-like"/>
    <property type="match status" value="1"/>
</dbReference>
<evidence type="ECO:0000313" key="2">
    <source>
        <dbReference type="Proteomes" id="UP000015105"/>
    </source>
</evidence>
<reference evidence="1" key="5">
    <citation type="journal article" date="2021" name="G3 (Bethesda)">
        <title>Aegilops tauschii genome assembly Aet v5.0 features greater sequence contiguity and improved annotation.</title>
        <authorList>
            <person name="Wang L."/>
            <person name="Zhu T."/>
            <person name="Rodriguez J.C."/>
            <person name="Deal K.R."/>
            <person name="Dubcovsky J."/>
            <person name="McGuire P.E."/>
            <person name="Lux T."/>
            <person name="Spannagl M."/>
            <person name="Mayer K.F.X."/>
            <person name="Baldrich P."/>
            <person name="Meyers B.C."/>
            <person name="Huo N."/>
            <person name="Gu Y.Q."/>
            <person name="Zhou H."/>
            <person name="Devos K.M."/>
            <person name="Bennetzen J.L."/>
            <person name="Unver T."/>
            <person name="Budak H."/>
            <person name="Gulick P.J."/>
            <person name="Galiba G."/>
            <person name="Kalapos B."/>
            <person name="Nelson D.R."/>
            <person name="Li P."/>
            <person name="You F.M."/>
            <person name="Luo M.C."/>
            <person name="Dvorak J."/>
        </authorList>
    </citation>
    <scope>NUCLEOTIDE SEQUENCE [LARGE SCALE GENOMIC DNA]</scope>
    <source>
        <strain evidence="1">cv. AL8/78</strain>
    </source>
</reference>
<proteinExistence type="predicted"/>
<evidence type="ECO:0008006" key="3">
    <source>
        <dbReference type="Google" id="ProtNLM"/>
    </source>
</evidence>